<reference evidence="2 3" key="1">
    <citation type="submission" date="2020-09" db="EMBL/GenBank/DDBJ databases">
        <title>Draft Genome Sequences of Oil-Oxidizing Bacteria Halomonas titanicae, Marinobacter lutaoensis, and Virgibacillus halodenitrificans Isolated from Highly Saline Environments.</title>
        <authorList>
            <person name="Grouzdev D.S."/>
            <person name="Sokolova D.S."/>
            <person name="Semenova E.M."/>
            <person name="Borzenkov I.A."/>
            <person name="Bidzhieva S.K."/>
            <person name="Poltaraus A.B."/>
            <person name="Nazina T.N."/>
        </authorList>
    </citation>
    <scope>NUCLEOTIDE SEQUENCE [LARGE SCALE GENOMIC DNA]</scope>
    <source>
        <strain evidence="2 3">VKM B-3472D</strain>
    </source>
</reference>
<evidence type="ECO:0000313" key="2">
    <source>
        <dbReference type="EMBL" id="MBD1221338.1"/>
    </source>
</evidence>
<proteinExistence type="predicted"/>
<protein>
    <submittedName>
        <fullName evidence="2">Extracellular solute-binding protein</fullName>
    </submittedName>
</protein>
<keyword evidence="3" id="KW-1185">Reference proteome</keyword>
<dbReference type="PANTHER" id="PTHR43649:SF12">
    <property type="entry name" value="DIACETYLCHITOBIOSE BINDING PROTEIN DASA"/>
    <property type="match status" value="1"/>
</dbReference>
<accession>A0ABR7VHB6</accession>
<sequence>MNKCSKSIWIITLILLTLMTACSNEGKGETTKAEENLDNLHKEGMPVVKEEINLDFFSASNPEEGDWNDILIWDEYSAITNVNIEWQQVPNATLEEKRNLTLASGDIPDAFYAAGLTNLDLFKYGKQGTFIKLNDLIEEYAPNLTKLMEEHPEVRKAITFPDGNIYSLPTIQDPNFLSLLVGARPWYNEAWLEKLDMDMPETTEEYYQYLKAVKETDLNENGKLDEIPYGGRNLNELIRWLRGSYGLNDQGQTFIDTDPKSGDIRFVPTSDEYKEMLQFIAKLYDEELINQNIFTIENDQFLANGAQSLYGSTVFYSPDKTFGEQGEAYIGGLPLKGPHGDQSFSKSNAVGRVDGLVITSANEHPAATVRWLDYFYSDEGSRFQYMGIEGETYQETSDGEYEYVEEITNSPEGLTLDQEIRKRLAWVGIWPPGIMKQEYFMGSETSEKSLEATEKLKPYLSDESWSKFTYTEDENRVLTSVGADIEKYVNEMRDKFVAGKVDFSEWDNYVKEIESMGLDEYMKVQKEAFKRYKDE</sequence>
<feature type="chain" id="PRO_5045126999" evidence="1">
    <location>
        <begin position="24"/>
        <end position="535"/>
    </location>
</feature>
<gene>
    <name evidence="2" type="ORF">IC602_01790</name>
</gene>
<evidence type="ECO:0000313" key="3">
    <source>
        <dbReference type="Proteomes" id="UP000621631"/>
    </source>
</evidence>
<dbReference type="EMBL" id="JACWEZ010000001">
    <property type="protein sequence ID" value="MBD1221338.1"/>
    <property type="molecule type" value="Genomic_DNA"/>
</dbReference>
<evidence type="ECO:0000256" key="1">
    <source>
        <dbReference type="SAM" id="SignalP"/>
    </source>
</evidence>
<dbReference type="Pfam" id="PF01547">
    <property type="entry name" value="SBP_bac_1"/>
    <property type="match status" value="1"/>
</dbReference>
<keyword evidence="1" id="KW-0732">Signal</keyword>
<dbReference type="PROSITE" id="PS51257">
    <property type="entry name" value="PROKAR_LIPOPROTEIN"/>
    <property type="match status" value="1"/>
</dbReference>
<name>A0ABR7VHB6_VIRHA</name>
<dbReference type="RefSeq" id="WP_189776760.1">
    <property type="nucleotide sequence ID" value="NZ_JACWEZ010000001.1"/>
</dbReference>
<dbReference type="SUPFAM" id="SSF53850">
    <property type="entry name" value="Periplasmic binding protein-like II"/>
    <property type="match status" value="1"/>
</dbReference>
<organism evidence="2 3">
    <name type="scientific">Virgibacillus halodenitrificans</name>
    <name type="common">Bacillus halodenitrificans</name>
    <dbReference type="NCBI Taxonomy" id="1482"/>
    <lineage>
        <taxon>Bacteria</taxon>
        <taxon>Bacillati</taxon>
        <taxon>Bacillota</taxon>
        <taxon>Bacilli</taxon>
        <taxon>Bacillales</taxon>
        <taxon>Bacillaceae</taxon>
        <taxon>Virgibacillus</taxon>
    </lineage>
</organism>
<dbReference type="Proteomes" id="UP000621631">
    <property type="component" value="Unassembled WGS sequence"/>
</dbReference>
<dbReference type="Gene3D" id="3.40.190.10">
    <property type="entry name" value="Periplasmic binding protein-like II"/>
    <property type="match status" value="2"/>
</dbReference>
<dbReference type="InterPro" id="IPR006059">
    <property type="entry name" value="SBP"/>
</dbReference>
<dbReference type="PANTHER" id="PTHR43649">
    <property type="entry name" value="ARABINOSE-BINDING PROTEIN-RELATED"/>
    <property type="match status" value="1"/>
</dbReference>
<comment type="caution">
    <text evidence="2">The sequence shown here is derived from an EMBL/GenBank/DDBJ whole genome shotgun (WGS) entry which is preliminary data.</text>
</comment>
<feature type="signal peptide" evidence="1">
    <location>
        <begin position="1"/>
        <end position="23"/>
    </location>
</feature>
<dbReference type="InterPro" id="IPR050490">
    <property type="entry name" value="Bact_solute-bd_prot1"/>
</dbReference>